<evidence type="ECO:0000313" key="1">
    <source>
        <dbReference type="EMBL" id="GAH17720.1"/>
    </source>
</evidence>
<gene>
    <name evidence="1" type="ORF">S01H4_53278</name>
</gene>
<protein>
    <submittedName>
        <fullName evidence="1">Uncharacterized protein</fullName>
    </submittedName>
</protein>
<organism evidence="1">
    <name type="scientific">marine sediment metagenome</name>
    <dbReference type="NCBI Taxonomy" id="412755"/>
    <lineage>
        <taxon>unclassified sequences</taxon>
        <taxon>metagenomes</taxon>
        <taxon>ecological metagenomes</taxon>
    </lineage>
</organism>
<dbReference type="AlphaFoldDB" id="X1EBG3"/>
<accession>X1EBG3</accession>
<dbReference type="EMBL" id="BART01030534">
    <property type="protein sequence ID" value="GAH17720.1"/>
    <property type="molecule type" value="Genomic_DNA"/>
</dbReference>
<proteinExistence type="predicted"/>
<comment type="caution">
    <text evidence="1">The sequence shown here is derived from an EMBL/GenBank/DDBJ whole genome shotgun (WGS) entry which is preliminary data.</text>
</comment>
<sequence>MGTDLPPDTDWIDPDETYDCLFYQGYCTPGEPPENDWDTMLDWHRLSGQYILDWMNRGYNMSCEYNGAPYRRGYIEITLFE</sequence>
<reference evidence="1" key="1">
    <citation type="journal article" date="2014" name="Front. Microbiol.">
        <title>High frequency of phylogenetically diverse reductive dehalogenase-homologous genes in deep subseafloor sedimentary metagenomes.</title>
        <authorList>
            <person name="Kawai M."/>
            <person name="Futagami T."/>
            <person name="Toyoda A."/>
            <person name="Takaki Y."/>
            <person name="Nishi S."/>
            <person name="Hori S."/>
            <person name="Arai W."/>
            <person name="Tsubouchi T."/>
            <person name="Morono Y."/>
            <person name="Uchiyama I."/>
            <person name="Ito T."/>
            <person name="Fujiyama A."/>
            <person name="Inagaki F."/>
            <person name="Takami H."/>
        </authorList>
    </citation>
    <scope>NUCLEOTIDE SEQUENCE</scope>
    <source>
        <strain evidence="1">Expedition CK06-06</strain>
    </source>
</reference>
<name>X1EBG3_9ZZZZ</name>